<dbReference type="GO" id="GO:0005912">
    <property type="term" value="C:adherens junction"/>
    <property type="evidence" value="ECO:0000318"/>
    <property type="project" value="GO_Central"/>
</dbReference>
<dbReference type="GO" id="GO:0005634">
    <property type="term" value="C:nucleus"/>
    <property type="evidence" value="ECO:0007669"/>
    <property type="project" value="UniProtKB-SubCell"/>
</dbReference>
<protein>
    <recommendedName>
        <fullName evidence="5">Moesin/ezrin/radixin homolog 1</fullName>
    </recommendedName>
</protein>
<dbReference type="InterPro" id="IPR011993">
    <property type="entry name" value="PH-like_dom_sf"/>
</dbReference>
<evidence type="ECO:0000256" key="6">
    <source>
        <dbReference type="ARBA" id="ARBA00022475"/>
    </source>
</evidence>
<keyword evidence="8" id="KW-0539">Nucleus</keyword>
<sequence length="1303" mass="150095">MEMEEEKKSRDMRMTCTSEFAHRPTPQPGTLAIMGLWPLVSSGYGRQMYARVTTMDADLDRIPIESDWTGRELFDTVCRIIGLREIWYFGLQYTNKKNIPCWLQMDKKISKQDVSKSGECTLQFLFLVKFFPEEAEDELIQDLTRHLFFLQLKESILSGELHCQPEAAVLLASFALQAMYGDCNDEMEPELDNFLPKSVVAQFDLSNDLWWERLRKWWSNNLGMASEEAEMEYLRVAQDLEMYGIQYYPIWNKRNTKMLLGISAMGVGVYEGNNKLNPRPFFSWNEIKKIHFKNKKFSLITKDHLDISFQAFDASINMSILDLCVGTHNLYLRRRQEELLEVQQMKSQAVQLRLKRKEENERRAMEREERETLKRELVEKQMELADAQMRILRTEDKLKNLEESALHNGHETAYLSQRANEAEAECSRLKQSHRQLEDAMRSEVDLYSHMRNSSNENRPQYTSHLMLNEANNWAMSGGALSVSYHQLMRSAEEEQQEEQIKSLHSLTNSALLSPQMQAVSLQPPPDPVAQSMATQDLHLIKANLESTRMQYNERSRSLKDRLSDFRVQIEGLKRDDYIPTEHDIAHEQNVHNGCIDRLTTLRMMPTPKRASKGGVEQETKVKKTKEEIDELVNLPMDEPKKVMDPQDLYSIEDKIASELGTAVMSERMKESTGVLRDILEKFISGETPSIDMRNATLSSIKIRRYSRLIYYANAMKKKEVTHKMESVESKYMQLQNQSSEVGHLQKEIERCLQYPSNDEQIPLVPLDEFYEKAKPELSKPEVTKSDEHQQKLARLNFEKEERKHLMNTLNELEFRRSVLASDINKKESRIKSLKPKMDSVVKSARSLEEALGMKVSSSSDRRSPSFHLLPPQLSVLYIQAEAYKQLIDDTLVTVSVGGDTGEANRLKEKKEEEGDEVTDMEGVEEGGADGDEDSQGESRGSGTSLEKKRAALLRPHPIYLSIEIGCIDECRVRMKLQYLPELGISVLNSLKWSSMMDDLFLGDDGLQCPNAIGAAKLNQLKVNFSSLSKSIGRPYQFVQKLTGSRDDESGCELSEELERVMGAVRERVKTRMEMALSLTEMEKGRLEQLMEREGMDMVYGVTLKKVQTIDDEEFIAKVPHSTCELLKSNELDPFVHLSFTFITSIGEDGQTFLREDWTPDDKKDAMTCLVKELMGIVAKMGGKEEKMDFHFFSTKKLKWITSNPVMVYSKRGCGFCTKAKNLLNEYKVEYKVSELDEVQRMKPDEYQTYVNGLVYTSRMTSVPQIFICGKFIGGFTELERLVEAKKLFERIEECTGENGKMWN</sequence>
<dbReference type="InterPro" id="IPR000299">
    <property type="entry name" value="FERM_domain"/>
</dbReference>
<dbReference type="InterPro" id="IPR019749">
    <property type="entry name" value="Band_41_domain"/>
</dbReference>
<dbReference type="InterPro" id="IPR036249">
    <property type="entry name" value="Thioredoxin-like_sf"/>
</dbReference>
<dbReference type="Pfam" id="PF09766">
    <property type="entry name" value="FmiP_Thoc5"/>
    <property type="match status" value="1"/>
</dbReference>
<evidence type="ECO:0000313" key="13">
    <source>
        <dbReference type="EnsemblMetazoa" id="PPA02557.1"/>
    </source>
</evidence>
<dbReference type="InterPro" id="IPR019747">
    <property type="entry name" value="FERM_CS"/>
</dbReference>
<evidence type="ECO:0000256" key="8">
    <source>
        <dbReference type="ARBA" id="ARBA00023242"/>
    </source>
</evidence>
<accession>A0A8R1U4N3</accession>
<reference evidence="13" key="2">
    <citation type="submission" date="2022-06" db="UniProtKB">
        <authorList>
            <consortium name="EnsemblMetazoa"/>
        </authorList>
    </citation>
    <scope>IDENTIFICATION</scope>
    <source>
        <strain evidence="13">PS312</strain>
    </source>
</reference>
<accession>A0A2A6BQ23</accession>
<dbReference type="Pfam" id="PF00462">
    <property type="entry name" value="Glutaredoxin"/>
    <property type="match status" value="1"/>
</dbReference>
<evidence type="ECO:0000256" key="1">
    <source>
        <dbReference type="ARBA" id="ARBA00004123"/>
    </source>
</evidence>
<dbReference type="GO" id="GO:0008360">
    <property type="term" value="P:regulation of cell shape"/>
    <property type="evidence" value="ECO:0000318"/>
    <property type="project" value="GO_Central"/>
</dbReference>
<dbReference type="GO" id="GO:1902115">
    <property type="term" value="P:regulation of organelle assembly"/>
    <property type="evidence" value="ECO:0000318"/>
    <property type="project" value="GO_Central"/>
</dbReference>
<dbReference type="Proteomes" id="UP000005239">
    <property type="component" value="Unassembled WGS sequence"/>
</dbReference>
<feature type="coiled-coil region" evidence="10">
    <location>
        <begin position="541"/>
        <end position="575"/>
    </location>
</feature>
<keyword evidence="6" id="KW-1003">Cell membrane</keyword>
<dbReference type="PROSITE" id="PS50057">
    <property type="entry name" value="FERM_3"/>
    <property type="match status" value="1"/>
</dbReference>
<comment type="similarity">
    <text evidence="4">Belongs to the THOC5 family.</text>
</comment>
<feature type="region of interest" description="Disordered" evidence="11">
    <location>
        <begin position="903"/>
        <end position="946"/>
    </location>
</feature>
<feature type="coiled-coil region" evidence="10">
    <location>
        <begin position="342"/>
        <end position="439"/>
    </location>
</feature>
<dbReference type="Gene3D" id="6.10.360.10">
    <property type="match status" value="1"/>
</dbReference>
<evidence type="ECO:0000259" key="12">
    <source>
        <dbReference type="PROSITE" id="PS50057"/>
    </source>
</evidence>
<dbReference type="SUPFAM" id="SSF52833">
    <property type="entry name" value="Thioredoxin-like"/>
    <property type="match status" value="1"/>
</dbReference>
<dbReference type="GO" id="GO:0008285">
    <property type="term" value="P:negative regulation of cell population proliferation"/>
    <property type="evidence" value="ECO:0000318"/>
    <property type="project" value="GO_Central"/>
</dbReference>
<organism evidence="13 14">
    <name type="scientific">Pristionchus pacificus</name>
    <name type="common">Parasitic nematode worm</name>
    <dbReference type="NCBI Taxonomy" id="54126"/>
    <lineage>
        <taxon>Eukaryota</taxon>
        <taxon>Metazoa</taxon>
        <taxon>Ecdysozoa</taxon>
        <taxon>Nematoda</taxon>
        <taxon>Chromadorea</taxon>
        <taxon>Rhabditida</taxon>
        <taxon>Rhabditina</taxon>
        <taxon>Diplogasteromorpha</taxon>
        <taxon>Diplogasteroidea</taxon>
        <taxon>Neodiplogasteridae</taxon>
        <taxon>Pristionchus</taxon>
    </lineage>
</organism>
<dbReference type="Gene3D" id="3.40.30.10">
    <property type="entry name" value="Glutaredoxin"/>
    <property type="match status" value="1"/>
</dbReference>
<dbReference type="SUPFAM" id="SSF54236">
    <property type="entry name" value="Ubiquitin-like"/>
    <property type="match status" value="1"/>
</dbReference>
<dbReference type="InterPro" id="IPR019163">
    <property type="entry name" value="THO_Thoc5"/>
</dbReference>
<dbReference type="SMART" id="SM01196">
    <property type="entry name" value="FERM_C"/>
    <property type="match status" value="1"/>
</dbReference>
<evidence type="ECO:0000256" key="7">
    <source>
        <dbReference type="ARBA" id="ARBA00023136"/>
    </source>
</evidence>
<dbReference type="SMART" id="SM00295">
    <property type="entry name" value="B41"/>
    <property type="match status" value="1"/>
</dbReference>
<evidence type="ECO:0000256" key="2">
    <source>
        <dbReference type="ARBA" id="ARBA00004202"/>
    </source>
</evidence>
<dbReference type="InterPro" id="IPR008954">
    <property type="entry name" value="Moesin_tail_sf"/>
</dbReference>
<evidence type="ECO:0000313" key="14">
    <source>
        <dbReference type="Proteomes" id="UP000005239"/>
    </source>
</evidence>
<dbReference type="InterPro" id="IPR018980">
    <property type="entry name" value="FERM_PH-like_C"/>
</dbReference>
<dbReference type="PROSITE" id="PS51354">
    <property type="entry name" value="GLUTAREDOXIN_2"/>
    <property type="match status" value="1"/>
</dbReference>
<dbReference type="PRINTS" id="PR00661">
    <property type="entry name" value="ERMFAMILY"/>
</dbReference>
<dbReference type="InterPro" id="IPR018979">
    <property type="entry name" value="FERM_N"/>
</dbReference>
<dbReference type="InterPro" id="IPR011174">
    <property type="entry name" value="ERM"/>
</dbReference>
<evidence type="ECO:0000256" key="11">
    <source>
        <dbReference type="SAM" id="MobiDB-lite"/>
    </source>
</evidence>
<gene>
    <name evidence="13" type="primary">WBGene00092111</name>
</gene>
<dbReference type="CDD" id="cd14473">
    <property type="entry name" value="FERM_B-lobe"/>
    <property type="match status" value="1"/>
</dbReference>
<proteinExistence type="inferred from homology"/>
<dbReference type="EnsemblMetazoa" id="PPA02557.1">
    <property type="protein sequence ID" value="PPA02557.1"/>
    <property type="gene ID" value="WBGene00092111"/>
</dbReference>
<dbReference type="Pfam" id="PF09379">
    <property type="entry name" value="FERM_N"/>
    <property type="match status" value="1"/>
</dbReference>
<feature type="compositionally biased region" description="Basic and acidic residues" evidence="11">
    <location>
        <begin position="903"/>
        <end position="912"/>
    </location>
</feature>
<keyword evidence="7" id="KW-0472">Membrane</keyword>
<keyword evidence="14" id="KW-1185">Reference proteome</keyword>
<dbReference type="GO" id="GO:1902966">
    <property type="term" value="P:positive regulation of protein localization to early endosome"/>
    <property type="evidence" value="ECO:0000318"/>
    <property type="project" value="GO_Central"/>
</dbReference>
<dbReference type="PRINTS" id="PR00935">
    <property type="entry name" value="BAND41"/>
</dbReference>
<dbReference type="GO" id="GO:0014013">
    <property type="term" value="P:regulation of gliogenesis"/>
    <property type="evidence" value="ECO:0000318"/>
    <property type="project" value="GO_Central"/>
</dbReference>
<evidence type="ECO:0000256" key="9">
    <source>
        <dbReference type="ARBA" id="ARBA00043944"/>
    </source>
</evidence>
<dbReference type="Gene3D" id="1.20.80.10">
    <property type="match status" value="1"/>
</dbReference>
<dbReference type="SUPFAM" id="SSF48678">
    <property type="entry name" value="Moesin tail domain"/>
    <property type="match status" value="1"/>
</dbReference>
<dbReference type="GO" id="GO:0003779">
    <property type="term" value="F:actin binding"/>
    <property type="evidence" value="ECO:0000318"/>
    <property type="project" value="GO_Central"/>
</dbReference>
<dbReference type="InterPro" id="IPR014352">
    <property type="entry name" value="FERM/acyl-CoA-bd_prot_sf"/>
</dbReference>
<dbReference type="PANTHER" id="PTHR23281">
    <property type="entry name" value="MERLIN/MOESIN/EZRIN/RADIXIN"/>
    <property type="match status" value="1"/>
</dbReference>
<dbReference type="SUPFAM" id="SSF50729">
    <property type="entry name" value="PH domain-like"/>
    <property type="match status" value="1"/>
</dbReference>
<dbReference type="PROSITE" id="PS00661">
    <property type="entry name" value="FERM_2"/>
    <property type="match status" value="1"/>
</dbReference>
<dbReference type="InterPro" id="IPR035963">
    <property type="entry name" value="FERM_2"/>
</dbReference>
<evidence type="ECO:0000256" key="5">
    <source>
        <dbReference type="ARBA" id="ARBA00022025"/>
    </source>
</evidence>
<dbReference type="Pfam" id="PF00373">
    <property type="entry name" value="FERM_M"/>
    <property type="match status" value="1"/>
</dbReference>
<dbReference type="Gene3D" id="2.30.29.30">
    <property type="entry name" value="Pleckstrin-homology domain (PH domain)/Phosphotyrosine-binding domain (PTB)"/>
    <property type="match status" value="1"/>
</dbReference>
<dbReference type="GO" id="GO:0045177">
    <property type="term" value="C:apical part of cell"/>
    <property type="evidence" value="ECO:0000318"/>
    <property type="project" value="GO_Central"/>
</dbReference>
<evidence type="ECO:0000256" key="10">
    <source>
        <dbReference type="SAM" id="Coils"/>
    </source>
</evidence>
<keyword evidence="10" id="KW-0175">Coiled coil</keyword>
<dbReference type="Gene3D" id="3.10.20.90">
    <property type="entry name" value="Phosphatidylinositol 3-kinase Catalytic Subunit, Chain A, domain 1"/>
    <property type="match status" value="1"/>
</dbReference>
<evidence type="ECO:0000256" key="4">
    <source>
        <dbReference type="ARBA" id="ARBA00008044"/>
    </source>
</evidence>
<dbReference type="InterPro" id="IPR000798">
    <property type="entry name" value="Ez/rad/moesin-like"/>
</dbReference>
<reference evidence="14" key="1">
    <citation type="journal article" date="2008" name="Nat. Genet.">
        <title>The Pristionchus pacificus genome provides a unique perspective on nematode lifestyle and parasitism.</title>
        <authorList>
            <person name="Dieterich C."/>
            <person name="Clifton S.W."/>
            <person name="Schuster L.N."/>
            <person name="Chinwalla A."/>
            <person name="Delehaunty K."/>
            <person name="Dinkelacker I."/>
            <person name="Fulton L."/>
            <person name="Fulton R."/>
            <person name="Godfrey J."/>
            <person name="Minx P."/>
            <person name="Mitreva M."/>
            <person name="Roeseler W."/>
            <person name="Tian H."/>
            <person name="Witte H."/>
            <person name="Yang S.P."/>
            <person name="Wilson R.K."/>
            <person name="Sommer R.J."/>
        </authorList>
    </citation>
    <scope>NUCLEOTIDE SEQUENCE [LARGE SCALE GENOMIC DNA]</scope>
    <source>
        <strain evidence="14">PS312</strain>
    </source>
</reference>
<evidence type="ECO:0000256" key="3">
    <source>
        <dbReference type="ARBA" id="ARBA00004536"/>
    </source>
</evidence>
<dbReference type="InterPro" id="IPR002109">
    <property type="entry name" value="Glutaredoxin"/>
</dbReference>
<dbReference type="CDD" id="cd17097">
    <property type="entry name" value="FERM_F1_ERM_like"/>
    <property type="match status" value="1"/>
</dbReference>
<feature type="compositionally biased region" description="Acidic residues" evidence="11">
    <location>
        <begin position="913"/>
        <end position="935"/>
    </location>
</feature>
<comment type="subcellular location">
    <subcellularLocation>
        <location evidence="3">Cell junction</location>
        <location evidence="3">Adherens junction</location>
    </subcellularLocation>
    <subcellularLocation>
        <location evidence="2">Cell membrane</location>
        <topology evidence="2">Peripheral membrane protein</topology>
    </subcellularLocation>
    <subcellularLocation>
        <location evidence="9">Cell projection</location>
        <location evidence="9">Rhabdomere</location>
    </subcellularLocation>
    <subcellularLocation>
        <location evidence="1">Nucleus</location>
    </subcellularLocation>
</comment>
<feature type="domain" description="FERM" evidence="12">
    <location>
        <begin position="48"/>
        <end position="335"/>
    </location>
</feature>
<dbReference type="GO" id="GO:0035330">
    <property type="term" value="P:regulation of hippo signaling"/>
    <property type="evidence" value="ECO:0000318"/>
    <property type="project" value="GO_Central"/>
</dbReference>
<dbReference type="Pfam" id="PF09380">
    <property type="entry name" value="FERM_C"/>
    <property type="match status" value="1"/>
</dbReference>
<dbReference type="GO" id="GO:0005178">
    <property type="term" value="F:integrin binding"/>
    <property type="evidence" value="ECO:0000318"/>
    <property type="project" value="GO_Central"/>
</dbReference>
<dbReference type="SUPFAM" id="SSF47031">
    <property type="entry name" value="Second domain of FERM"/>
    <property type="match status" value="1"/>
</dbReference>
<dbReference type="GO" id="GO:0030175">
    <property type="term" value="C:filopodium"/>
    <property type="evidence" value="ECO:0000318"/>
    <property type="project" value="GO_Central"/>
</dbReference>
<dbReference type="GO" id="GO:2000643">
    <property type="term" value="P:positive regulation of early endosome to late endosome transport"/>
    <property type="evidence" value="ECO:0000318"/>
    <property type="project" value="GO_Central"/>
</dbReference>
<dbReference type="InterPro" id="IPR029071">
    <property type="entry name" value="Ubiquitin-like_domsf"/>
</dbReference>
<dbReference type="InterPro" id="IPR019748">
    <property type="entry name" value="FERM_central"/>
</dbReference>
<name>A0A2A6BQ23_PRIPA</name>
<dbReference type="GO" id="GO:0005886">
    <property type="term" value="C:plasma membrane"/>
    <property type="evidence" value="ECO:0000318"/>
    <property type="project" value="GO_Central"/>
</dbReference>